<accession>A0A0N5CYL2</accession>
<organism evidence="4">
    <name type="scientific">Thelazia callipaeda</name>
    <name type="common">Oriental eyeworm</name>
    <name type="synonym">Parasitic nematode</name>
    <dbReference type="NCBI Taxonomy" id="103827"/>
    <lineage>
        <taxon>Eukaryota</taxon>
        <taxon>Metazoa</taxon>
        <taxon>Ecdysozoa</taxon>
        <taxon>Nematoda</taxon>
        <taxon>Chromadorea</taxon>
        <taxon>Rhabditida</taxon>
        <taxon>Spirurina</taxon>
        <taxon>Spiruromorpha</taxon>
        <taxon>Thelazioidea</taxon>
        <taxon>Thelaziidae</taxon>
        <taxon>Thelazia</taxon>
    </lineage>
</organism>
<name>A0A0N5CYL2_THECL</name>
<evidence type="ECO:0000256" key="1">
    <source>
        <dbReference type="SAM" id="MobiDB-lite"/>
    </source>
</evidence>
<keyword evidence="3" id="KW-1185">Reference proteome</keyword>
<dbReference type="AlphaFoldDB" id="A0A0N5CYL2"/>
<proteinExistence type="predicted"/>
<evidence type="ECO:0000313" key="2">
    <source>
        <dbReference type="EMBL" id="VDN02785.1"/>
    </source>
</evidence>
<dbReference type="EMBL" id="UYYF01004345">
    <property type="protein sequence ID" value="VDN02785.1"/>
    <property type="molecule type" value="Genomic_DNA"/>
</dbReference>
<reference evidence="2 3" key="2">
    <citation type="submission" date="2018-11" db="EMBL/GenBank/DDBJ databases">
        <authorList>
            <consortium name="Pathogen Informatics"/>
        </authorList>
    </citation>
    <scope>NUCLEOTIDE SEQUENCE [LARGE SCALE GENOMIC DNA]</scope>
</reference>
<dbReference type="Proteomes" id="UP000276776">
    <property type="component" value="Unassembled WGS sequence"/>
</dbReference>
<reference evidence="4" key="1">
    <citation type="submission" date="2017-02" db="UniProtKB">
        <authorList>
            <consortium name="WormBaseParasite"/>
        </authorList>
    </citation>
    <scope>IDENTIFICATION</scope>
</reference>
<feature type="compositionally biased region" description="Polar residues" evidence="1">
    <location>
        <begin position="72"/>
        <end position="84"/>
    </location>
</feature>
<sequence>MIYNYEEKDVKKNEVEGSARKWLPERRNEQNLDRVQTGTESEKDMENMKRSAEDRKKMPASNWKRSEDVKQSETQANMGQNARK</sequence>
<feature type="region of interest" description="Disordered" evidence="1">
    <location>
        <begin position="1"/>
        <end position="84"/>
    </location>
</feature>
<evidence type="ECO:0000313" key="3">
    <source>
        <dbReference type="Proteomes" id="UP000276776"/>
    </source>
</evidence>
<protein>
    <submittedName>
        <fullName evidence="4">Ovule protein</fullName>
    </submittedName>
</protein>
<feature type="compositionally biased region" description="Basic and acidic residues" evidence="1">
    <location>
        <begin position="1"/>
        <end position="32"/>
    </location>
</feature>
<gene>
    <name evidence="2" type="ORF">TCLT_LOCUS5530</name>
</gene>
<feature type="compositionally biased region" description="Basic and acidic residues" evidence="1">
    <location>
        <begin position="40"/>
        <end position="57"/>
    </location>
</feature>
<dbReference type="WBParaSite" id="TCLT_0000554101-mRNA-1">
    <property type="protein sequence ID" value="TCLT_0000554101-mRNA-1"/>
    <property type="gene ID" value="TCLT_0000554101"/>
</dbReference>
<evidence type="ECO:0000313" key="4">
    <source>
        <dbReference type="WBParaSite" id="TCLT_0000554101-mRNA-1"/>
    </source>
</evidence>